<feature type="non-terminal residue" evidence="2">
    <location>
        <position position="1"/>
    </location>
</feature>
<keyword evidence="1" id="KW-0812">Transmembrane</keyword>
<keyword evidence="3" id="KW-1185">Reference proteome</keyword>
<organism evidence="2 3">
    <name type="scientific">Meganyctiphanes norvegica</name>
    <name type="common">Northern krill</name>
    <name type="synonym">Thysanopoda norvegica</name>
    <dbReference type="NCBI Taxonomy" id="48144"/>
    <lineage>
        <taxon>Eukaryota</taxon>
        <taxon>Metazoa</taxon>
        <taxon>Ecdysozoa</taxon>
        <taxon>Arthropoda</taxon>
        <taxon>Crustacea</taxon>
        <taxon>Multicrustacea</taxon>
        <taxon>Malacostraca</taxon>
        <taxon>Eumalacostraca</taxon>
        <taxon>Eucarida</taxon>
        <taxon>Euphausiacea</taxon>
        <taxon>Euphausiidae</taxon>
        <taxon>Meganyctiphanes</taxon>
    </lineage>
</organism>
<protein>
    <submittedName>
        <fullName evidence="2">Uncharacterized protein</fullName>
    </submittedName>
</protein>
<gene>
    <name evidence="2" type="ORF">MNOR_LOCUS36603</name>
</gene>
<evidence type="ECO:0000256" key="1">
    <source>
        <dbReference type="SAM" id="Phobius"/>
    </source>
</evidence>
<keyword evidence="1" id="KW-0472">Membrane</keyword>
<dbReference type="Proteomes" id="UP001497623">
    <property type="component" value="Unassembled WGS sequence"/>
</dbReference>
<comment type="caution">
    <text evidence="2">The sequence shown here is derived from an EMBL/GenBank/DDBJ whole genome shotgun (WGS) entry which is preliminary data.</text>
</comment>
<name>A0AAV2SGW2_MEGNR</name>
<accession>A0AAV2SGW2</accession>
<reference evidence="2 3" key="1">
    <citation type="submission" date="2024-05" db="EMBL/GenBank/DDBJ databases">
        <authorList>
            <person name="Wallberg A."/>
        </authorList>
    </citation>
    <scope>NUCLEOTIDE SEQUENCE [LARGE SCALE GENOMIC DNA]</scope>
</reference>
<sequence length="274" mass="31211">GCIVGDTYKKEQWSGKEVTFFAYVLENEVVNIEITYQGLSDASFFTVLYFSPSTNLSRGLEVKDGNDHPFNLTTIKKKNDWVEFNISSKARIIELMSEPDTHKLLPISQTSNTFQDLIIKASNISNCKQGRTWIVSEVKSQTIPLGGDENYKSFYFKFDPPLDIPYGLRISNHTEKLHSNEYNLIIEGTKVILQDLKNQKNNSFPTLQNVTTVEIFSNGGYFFVSLFFGAKDIFPPTITPEKERCPNCYDTFYLSLLIALLTIAVIIMVGSRYR</sequence>
<dbReference type="AlphaFoldDB" id="A0AAV2SGW2"/>
<evidence type="ECO:0000313" key="3">
    <source>
        <dbReference type="Proteomes" id="UP001497623"/>
    </source>
</evidence>
<proteinExistence type="predicted"/>
<feature type="transmembrane region" description="Helical" evidence="1">
    <location>
        <begin position="252"/>
        <end position="270"/>
    </location>
</feature>
<evidence type="ECO:0000313" key="2">
    <source>
        <dbReference type="EMBL" id="CAL4191483.1"/>
    </source>
</evidence>
<dbReference type="EMBL" id="CAXKWB010067826">
    <property type="protein sequence ID" value="CAL4191483.1"/>
    <property type="molecule type" value="Genomic_DNA"/>
</dbReference>
<keyword evidence="1" id="KW-1133">Transmembrane helix</keyword>
<feature type="non-terminal residue" evidence="2">
    <location>
        <position position="274"/>
    </location>
</feature>